<keyword evidence="4" id="KW-1185">Reference proteome</keyword>
<name>W7HTP6_9PEZI</name>
<dbReference type="OrthoDB" id="5299735at2759"/>
<evidence type="ECO:0000313" key="4">
    <source>
        <dbReference type="Proteomes" id="UP000024837"/>
    </source>
</evidence>
<evidence type="ECO:0000256" key="2">
    <source>
        <dbReference type="SAM" id="Phobius"/>
    </source>
</evidence>
<keyword evidence="1" id="KW-0175">Coiled coil</keyword>
<dbReference type="EMBL" id="KI966410">
    <property type="protein sequence ID" value="EWC47496.1"/>
    <property type="molecule type" value="Genomic_DNA"/>
</dbReference>
<feature type="transmembrane region" description="Helical" evidence="2">
    <location>
        <begin position="490"/>
        <end position="519"/>
    </location>
</feature>
<dbReference type="HOGENOM" id="CLU_451283_0_0_1"/>
<dbReference type="Proteomes" id="UP000024837">
    <property type="component" value="Unassembled WGS sequence"/>
</dbReference>
<protein>
    <submittedName>
        <fullName evidence="3">Uncharacterized protein</fullName>
    </submittedName>
</protein>
<dbReference type="AlphaFoldDB" id="W7HTP6"/>
<sequence>MAAGLTVGRFRLACLRPPHSYGCRRPPEPSPPVRRCSPINRRIHTSHPRRESLKLSSSTAVHASILEISPDHERLFKILKALSEKRHYDQHTTYFDTICVDQALADLSSENAPVKVASWFALMAAFKDAFNGGREALSVPLEPIAVRQGDSIMLDPERLHPMQLYADSLTGPELSRLPVHRILLVQYHRSSAPDQNSDNTILDSPLVDRVRDVESSHVQSVQSPDDIQISSDLAIEAITTSDHNTSERAWKLSNFEDLKVRVLETIRKQTPDSHLPSHVRDFIVRILTTKLPETLPSLDSLLDQKSNRDSTTDAVRELNEFSKNELAQQALLAPLRSFNPVTSPAIIADVTRRMENVLLQQTEARAQALDISLQQSNSKNHQITFDHSLPKSSIMEIPNTYRHKHKDLFVQKAGAQNLSTLASTDEKTCGKIPAMDAGSSNGPRLPKLHHAPNPELLNIFTPMRQQLRSISHEVNGNIFAAQRKFISSTLWGALGSGLIVFGGFDTTLGVCILAAILGVSNHRFQSTARDEWLRFCRERIRLAQQCLDKLKDHLHACSRGEMQNAADRYDKKVKELSEMKQDLAKARQLLLKMSPDLKQRFPTWL</sequence>
<feature type="coiled-coil region" evidence="1">
    <location>
        <begin position="559"/>
        <end position="589"/>
    </location>
</feature>
<evidence type="ECO:0000313" key="3">
    <source>
        <dbReference type="EMBL" id="EWC47496.1"/>
    </source>
</evidence>
<keyword evidence="2" id="KW-0812">Transmembrane</keyword>
<proteinExistence type="predicted"/>
<reference evidence="3 4" key="1">
    <citation type="submission" date="2013-05" db="EMBL/GenBank/DDBJ databases">
        <title>Drechslerella stenobrocha genome reveals carnivorous origination and mechanical trapping mechanism of predatory fungi.</title>
        <authorList>
            <person name="Liu X."/>
            <person name="Zhang W."/>
            <person name="Liu K."/>
        </authorList>
    </citation>
    <scope>NUCLEOTIDE SEQUENCE [LARGE SCALE GENOMIC DNA]</scope>
    <source>
        <strain evidence="3 4">248</strain>
    </source>
</reference>
<keyword evidence="2" id="KW-0472">Membrane</keyword>
<keyword evidence="2" id="KW-1133">Transmembrane helix</keyword>
<gene>
    <name evidence="3" type="ORF">DRE_00464</name>
</gene>
<accession>W7HTP6</accession>
<organism evidence="3 4">
    <name type="scientific">Drechslerella stenobrocha 248</name>
    <dbReference type="NCBI Taxonomy" id="1043628"/>
    <lineage>
        <taxon>Eukaryota</taxon>
        <taxon>Fungi</taxon>
        <taxon>Dikarya</taxon>
        <taxon>Ascomycota</taxon>
        <taxon>Pezizomycotina</taxon>
        <taxon>Orbiliomycetes</taxon>
        <taxon>Orbiliales</taxon>
        <taxon>Orbiliaceae</taxon>
        <taxon>Drechslerella</taxon>
    </lineage>
</organism>
<evidence type="ECO:0000256" key="1">
    <source>
        <dbReference type="SAM" id="Coils"/>
    </source>
</evidence>